<evidence type="ECO:0008006" key="3">
    <source>
        <dbReference type="Google" id="ProtNLM"/>
    </source>
</evidence>
<dbReference type="Proteomes" id="UP000195573">
    <property type="component" value="Chromosome"/>
</dbReference>
<organism evidence="1 2">
    <name type="scientific">Sutcliffiella horikoshii</name>
    <dbReference type="NCBI Taxonomy" id="79883"/>
    <lineage>
        <taxon>Bacteria</taxon>
        <taxon>Bacillati</taxon>
        <taxon>Bacillota</taxon>
        <taxon>Bacilli</taxon>
        <taxon>Bacillales</taxon>
        <taxon>Bacillaceae</taxon>
        <taxon>Sutcliffiella</taxon>
    </lineage>
</organism>
<dbReference type="EMBL" id="CP020880">
    <property type="protein sequence ID" value="ART75167.1"/>
    <property type="molecule type" value="Genomic_DNA"/>
</dbReference>
<proteinExistence type="predicted"/>
<gene>
    <name evidence="1" type="ORF">B4U37_03520</name>
</gene>
<sequence>MALIKGSMKKIMKERNTVHNEVDNTYTSFIDKEGNRILQIDTYGSNQREFRGKISQSIQFDKDSAQEFLKVIKKEFNI</sequence>
<evidence type="ECO:0000313" key="2">
    <source>
        <dbReference type="Proteomes" id="UP000195573"/>
    </source>
</evidence>
<protein>
    <recommendedName>
        <fullName evidence="3">Methionyl-tRNA formyltransferase</fullName>
    </recommendedName>
</protein>
<evidence type="ECO:0000313" key="1">
    <source>
        <dbReference type="EMBL" id="ART75167.1"/>
    </source>
</evidence>
<name>A0ABM6KF67_9BACI</name>
<accession>A0ABM6KF67</accession>
<reference evidence="1 2" key="1">
    <citation type="submission" date="2017-04" db="EMBL/GenBank/DDBJ databases">
        <title>Complete Genome Sequence of the Bacillus horikoshii 20a strain from Cuatro Cienegas, Coahuila, Mexico.</title>
        <authorList>
            <person name="Zarza E."/>
            <person name="Alcaraz L.D."/>
            <person name="Aguilar-Salinas B."/>
            <person name="Islas A."/>
            <person name="Olmedo-Alvarez G."/>
        </authorList>
    </citation>
    <scope>NUCLEOTIDE SEQUENCE [LARGE SCALE GENOMIC DNA]</scope>
    <source>
        <strain evidence="1 2">20a</strain>
    </source>
</reference>
<keyword evidence="2" id="KW-1185">Reference proteome</keyword>